<comment type="caution">
    <text evidence="2">The sequence shown here is derived from an EMBL/GenBank/DDBJ whole genome shotgun (WGS) entry which is preliminary data.</text>
</comment>
<proteinExistence type="predicted"/>
<sequence>MPNFYLLFGVIAVAAAILWASRQGRPSETSTPKDSRRPADARPAHPMAWIVFAVVGAVLLAAGVVLGFSPGEPSGGGGKGGALLAYAAYWLLGDYGPAITLLAMGAASLYQAYRLLRGD</sequence>
<name>A0A7X0PKH1_9BURK</name>
<organism evidence="2 3">
    <name type="scientific">Acidovorax soli</name>
    <dbReference type="NCBI Taxonomy" id="592050"/>
    <lineage>
        <taxon>Bacteria</taxon>
        <taxon>Pseudomonadati</taxon>
        <taxon>Pseudomonadota</taxon>
        <taxon>Betaproteobacteria</taxon>
        <taxon>Burkholderiales</taxon>
        <taxon>Comamonadaceae</taxon>
        <taxon>Acidovorax</taxon>
    </lineage>
</organism>
<protein>
    <submittedName>
        <fullName evidence="2">Uncharacterized protein</fullName>
    </submittedName>
</protein>
<keyword evidence="1" id="KW-0472">Membrane</keyword>
<reference evidence="2 3" key="1">
    <citation type="submission" date="2020-08" db="EMBL/GenBank/DDBJ databases">
        <title>Functional genomics of gut bacteria from endangered species of beetles.</title>
        <authorList>
            <person name="Carlos-Shanley C."/>
        </authorList>
    </citation>
    <scope>NUCLEOTIDE SEQUENCE [LARGE SCALE GENOMIC DNA]</scope>
    <source>
        <strain evidence="2 3">S00198</strain>
    </source>
</reference>
<keyword evidence="1" id="KW-0812">Transmembrane</keyword>
<dbReference type="Proteomes" id="UP000575083">
    <property type="component" value="Unassembled WGS sequence"/>
</dbReference>
<dbReference type="RefSeq" id="WP_184863941.1">
    <property type="nucleotide sequence ID" value="NZ_JACHLK010000017.1"/>
</dbReference>
<keyword evidence="1" id="KW-1133">Transmembrane helix</keyword>
<gene>
    <name evidence="2" type="ORF">HNP48_005901</name>
</gene>
<feature type="transmembrane region" description="Helical" evidence="1">
    <location>
        <begin position="48"/>
        <end position="69"/>
    </location>
</feature>
<feature type="transmembrane region" description="Helical" evidence="1">
    <location>
        <begin position="98"/>
        <end position="116"/>
    </location>
</feature>
<accession>A0A7X0PKH1</accession>
<dbReference type="AlphaFoldDB" id="A0A7X0PKH1"/>
<evidence type="ECO:0000256" key="1">
    <source>
        <dbReference type="SAM" id="Phobius"/>
    </source>
</evidence>
<evidence type="ECO:0000313" key="2">
    <source>
        <dbReference type="EMBL" id="MBB6563182.1"/>
    </source>
</evidence>
<dbReference type="EMBL" id="JACHLK010000017">
    <property type="protein sequence ID" value="MBB6563182.1"/>
    <property type="molecule type" value="Genomic_DNA"/>
</dbReference>
<evidence type="ECO:0000313" key="3">
    <source>
        <dbReference type="Proteomes" id="UP000575083"/>
    </source>
</evidence>
<keyword evidence="3" id="KW-1185">Reference proteome</keyword>